<dbReference type="EMBL" id="CAVMJV010000003">
    <property type="protein sequence ID" value="CAK5020017.1"/>
    <property type="molecule type" value="Genomic_DNA"/>
</dbReference>
<proteinExistence type="predicted"/>
<sequence length="324" mass="36460">MGKRVLIVGLCCLDVVSYLDNFPVEDSDNRVFDSRICLGGNATNSTLVFNQLSRKRNDINCELFAALPNNNKLVDELIEKSGINTGKSIRRVNSECPLSTVIINSKNNGSRTILHYRGNLEEITFEEFYNAFGQEIKDGKLDWIHFEGRNFNQVKKMMEFTKNERLKNRPFISVELEKVRPFPCLEQLIEPSDLIFVSKDFAQFKGWNDMEATINGIQQEMGESSKIVFCAWGEKVFAGAAVRESFTNKSSINIPPPKLYIQPIFPSLPPIIDTLGAGDCFIGTALFNLCQNNKSLKEVLAESVRIAGIKCTRKGLLNLDDLAE</sequence>
<evidence type="ECO:0000313" key="2">
    <source>
        <dbReference type="Proteomes" id="UP001497535"/>
    </source>
</evidence>
<dbReference type="Proteomes" id="UP001497535">
    <property type="component" value="Unassembled WGS sequence"/>
</dbReference>
<organism evidence="1 2">
    <name type="scientific">Meloidogyne enterolobii</name>
    <name type="common">Root-knot nematode worm</name>
    <name type="synonym">Meloidogyne mayaguensis</name>
    <dbReference type="NCBI Taxonomy" id="390850"/>
    <lineage>
        <taxon>Eukaryota</taxon>
        <taxon>Metazoa</taxon>
        <taxon>Ecdysozoa</taxon>
        <taxon>Nematoda</taxon>
        <taxon>Chromadorea</taxon>
        <taxon>Rhabditida</taxon>
        <taxon>Tylenchina</taxon>
        <taxon>Tylenchomorpha</taxon>
        <taxon>Tylenchoidea</taxon>
        <taxon>Meloidogynidae</taxon>
        <taxon>Meloidogyninae</taxon>
        <taxon>Meloidogyne</taxon>
    </lineage>
</organism>
<comment type="caution">
    <text evidence="1">The sequence shown here is derived from an EMBL/GenBank/DDBJ whole genome shotgun (WGS) entry which is preliminary data.</text>
</comment>
<gene>
    <name evidence="1" type="ORF">MENTE1834_LOCUS4309</name>
</gene>
<evidence type="ECO:0000313" key="1">
    <source>
        <dbReference type="EMBL" id="CAK5020017.1"/>
    </source>
</evidence>
<protein>
    <submittedName>
        <fullName evidence="1">Uncharacterized protein</fullName>
    </submittedName>
</protein>
<accession>A0ACB0XVI2</accession>
<reference evidence="1" key="1">
    <citation type="submission" date="2023-11" db="EMBL/GenBank/DDBJ databases">
        <authorList>
            <person name="Poullet M."/>
        </authorList>
    </citation>
    <scope>NUCLEOTIDE SEQUENCE</scope>
    <source>
        <strain evidence="1">E1834</strain>
    </source>
</reference>
<keyword evidence="2" id="KW-1185">Reference proteome</keyword>
<name>A0ACB0XVI2_MELEN</name>